<dbReference type="eggNOG" id="ENOG502ZFNE">
    <property type="taxonomic scope" value="Bacteria"/>
</dbReference>
<evidence type="ECO:0000313" key="2">
    <source>
        <dbReference type="EMBL" id="ENW97207.1"/>
    </source>
</evidence>
<organism evidence="2 3">
    <name type="scientific">Acinetobacter dispersus</name>
    <dbReference type="NCBI Taxonomy" id="70348"/>
    <lineage>
        <taxon>Bacteria</taxon>
        <taxon>Pseudomonadati</taxon>
        <taxon>Pseudomonadota</taxon>
        <taxon>Gammaproteobacteria</taxon>
        <taxon>Moraxellales</taxon>
        <taxon>Moraxellaceae</taxon>
        <taxon>Acinetobacter</taxon>
    </lineage>
</organism>
<dbReference type="EMBL" id="APRL01000001">
    <property type="protein sequence ID" value="ENW97207.1"/>
    <property type="molecule type" value="Genomic_DNA"/>
</dbReference>
<feature type="chain" id="PRO_5004145846" evidence="1">
    <location>
        <begin position="20"/>
        <end position="153"/>
    </location>
</feature>
<protein>
    <submittedName>
        <fullName evidence="2">Uncharacterized protein</fullName>
    </submittedName>
</protein>
<reference evidence="2 3" key="1">
    <citation type="submission" date="2013-02" db="EMBL/GenBank/DDBJ databases">
        <title>The Genome Sequence of Acinetobacter sp. ANC 4105.</title>
        <authorList>
            <consortium name="The Broad Institute Genome Sequencing Platform"/>
            <consortium name="The Broad Institute Genome Sequencing Center for Infectious Disease"/>
            <person name="Cerqueira G."/>
            <person name="Feldgarden M."/>
            <person name="Courvalin P."/>
            <person name="Perichon B."/>
            <person name="Grillot-Courvalin C."/>
            <person name="Clermont D."/>
            <person name="Rocha E."/>
            <person name="Yoon E.-J."/>
            <person name="Nemec A."/>
            <person name="Walker B."/>
            <person name="Young S.K."/>
            <person name="Zeng Q."/>
            <person name="Gargeya S."/>
            <person name="Fitzgerald M."/>
            <person name="Haas B."/>
            <person name="Abouelleil A."/>
            <person name="Alvarado L."/>
            <person name="Arachchi H.M."/>
            <person name="Berlin A.M."/>
            <person name="Chapman S.B."/>
            <person name="Dewar J."/>
            <person name="Goldberg J."/>
            <person name="Griggs A."/>
            <person name="Gujja S."/>
            <person name="Hansen M."/>
            <person name="Howarth C."/>
            <person name="Imamovic A."/>
            <person name="Larimer J."/>
            <person name="McCowan C."/>
            <person name="Murphy C."/>
            <person name="Neiman D."/>
            <person name="Pearson M."/>
            <person name="Priest M."/>
            <person name="Roberts A."/>
            <person name="Saif S."/>
            <person name="Shea T."/>
            <person name="Sisk P."/>
            <person name="Sykes S."/>
            <person name="Wortman J."/>
            <person name="Nusbaum C."/>
            <person name="Birren B."/>
        </authorList>
    </citation>
    <scope>NUCLEOTIDE SEQUENCE [LARGE SCALE GENOMIC DNA]</scope>
    <source>
        <strain evidence="2 3">ANC 4105</strain>
    </source>
</reference>
<comment type="caution">
    <text evidence="2">The sequence shown here is derived from an EMBL/GenBank/DDBJ whole genome shotgun (WGS) entry which is preliminary data.</text>
</comment>
<dbReference type="OrthoDB" id="6688193at2"/>
<keyword evidence="3" id="KW-1185">Reference proteome</keyword>
<sequence length="153" mass="17148">MTRILIASMLLAFSLNVTANSDFNTDDELTKLGIIGPDFKFIDLERATDFFKNANEKVSSSWAYKSNELVKITSASTTPHYSSVTFSPTVDVSEAEEKDLVDFMSTREAVQVWCKELFNSKYMGVNDHKVEVLYKNKVGATLGNVVLNNQTCR</sequence>
<proteinExistence type="predicted"/>
<gene>
    <name evidence="2" type="ORF">F904_00041</name>
</gene>
<keyword evidence="1" id="KW-0732">Signal</keyword>
<dbReference type="PATRIC" id="fig|1217703.3.peg.38"/>
<evidence type="ECO:0000256" key="1">
    <source>
        <dbReference type="SAM" id="SignalP"/>
    </source>
</evidence>
<accession>N9LLR2</accession>
<dbReference type="HOGENOM" id="CLU_1745728_0_0_6"/>
<name>N9LLR2_9GAMM</name>
<evidence type="ECO:0000313" key="3">
    <source>
        <dbReference type="Proteomes" id="UP000013261"/>
    </source>
</evidence>
<dbReference type="RefSeq" id="WP_005183184.1">
    <property type="nucleotide sequence ID" value="NZ_JAHPPR010000003.1"/>
</dbReference>
<feature type="signal peptide" evidence="1">
    <location>
        <begin position="1"/>
        <end position="19"/>
    </location>
</feature>
<dbReference type="AlphaFoldDB" id="N9LLR2"/>
<dbReference type="Proteomes" id="UP000013261">
    <property type="component" value="Unassembled WGS sequence"/>
</dbReference>